<proteinExistence type="predicted"/>
<organism evidence="1 2">
    <name type="scientific">Vitis vinifera</name>
    <name type="common">Grape</name>
    <dbReference type="NCBI Taxonomy" id="29760"/>
    <lineage>
        <taxon>Eukaryota</taxon>
        <taxon>Viridiplantae</taxon>
        <taxon>Streptophyta</taxon>
        <taxon>Embryophyta</taxon>
        <taxon>Tracheophyta</taxon>
        <taxon>Spermatophyta</taxon>
        <taxon>Magnoliopsida</taxon>
        <taxon>eudicotyledons</taxon>
        <taxon>Gunneridae</taxon>
        <taxon>Pentapetalae</taxon>
        <taxon>rosids</taxon>
        <taxon>Vitales</taxon>
        <taxon>Vitaceae</taxon>
        <taxon>Viteae</taxon>
        <taxon>Vitis</taxon>
    </lineage>
</organism>
<evidence type="ECO:0000313" key="2">
    <source>
        <dbReference type="Proteomes" id="UP000009183"/>
    </source>
</evidence>
<dbReference type="InParanoid" id="F6I1W5"/>
<dbReference type="PaxDb" id="29760-VIT_00s0174g00060.t01"/>
<dbReference type="AlphaFoldDB" id="F6I1W5"/>
<dbReference type="HOGENOM" id="CLU_1655341_0_0_1"/>
<accession>F6I1W5</accession>
<reference evidence="2" key="1">
    <citation type="journal article" date="2007" name="Nature">
        <title>The grapevine genome sequence suggests ancestral hexaploidization in major angiosperm phyla.</title>
        <authorList>
            <consortium name="The French-Italian Public Consortium for Grapevine Genome Characterization."/>
            <person name="Jaillon O."/>
            <person name="Aury J.-M."/>
            <person name="Noel B."/>
            <person name="Policriti A."/>
            <person name="Clepet C."/>
            <person name="Casagrande A."/>
            <person name="Choisne N."/>
            <person name="Aubourg S."/>
            <person name="Vitulo N."/>
            <person name="Jubin C."/>
            <person name="Vezzi A."/>
            <person name="Legeai F."/>
            <person name="Hugueney P."/>
            <person name="Dasilva C."/>
            <person name="Horner D."/>
            <person name="Mica E."/>
            <person name="Jublot D."/>
            <person name="Poulain J."/>
            <person name="Bruyere C."/>
            <person name="Billault A."/>
            <person name="Segurens B."/>
            <person name="Gouyvenoux M."/>
            <person name="Ugarte E."/>
            <person name="Cattonaro F."/>
            <person name="Anthouard V."/>
            <person name="Vico V."/>
            <person name="Del Fabbro C."/>
            <person name="Alaux M."/>
            <person name="Di Gaspero G."/>
            <person name="Dumas V."/>
            <person name="Felice N."/>
            <person name="Paillard S."/>
            <person name="Juman I."/>
            <person name="Moroldo M."/>
            <person name="Scalabrin S."/>
            <person name="Canaguier A."/>
            <person name="Le Clainche I."/>
            <person name="Malacrida G."/>
            <person name="Durand E."/>
            <person name="Pesole G."/>
            <person name="Laucou V."/>
            <person name="Chatelet P."/>
            <person name="Merdinoglu D."/>
            <person name="Delledonne M."/>
            <person name="Pezzotti M."/>
            <person name="Lecharny A."/>
            <person name="Scarpelli C."/>
            <person name="Artiguenave F."/>
            <person name="Pe M.E."/>
            <person name="Valle G."/>
            <person name="Morgante M."/>
            <person name="Caboche M."/>
            <person name="Adam-Blondon A.-F."/>
            <person name="Weissenbach J."/>
            <person name="Quetier F."/>
            <person name="Wincker P."/>
        </authorList>
    </citation>
    <scope>NUCLEOTIDE SEQUENCE [LARGE SCALE GENOMIC DNA]</scope>
    <source>
        <strain evidence="2">cv. Pinot noir / PN40024</strain>
    </source>
</reference>
<sequence length="160" mass="18020">MAIKVLSKKIMGTRVVSGSVCVVTGFVTRNNWFNATSNLGFQRSFVTITLSDIKSVEKKSVVVQMEKTTSLSVGMMQKKSRGLMRGMFLNWVMDFDDRCQKLIDGGRSELETKSVGEVEDEDEKGHEYGYKVVEWTEDDQKNLTDLGTSEIERNKATTSK</sequence>
<gene>
    <name evidence="1" type="ORF">VIT_00s0174g00060</name>
</gene>
<dbReference type="EMBL" id="FN596519">
    <property type="protein sequence ID" value="CCB60932.1"/>
    <property type="molecule type" value="Genomic_DNA"/>
</dbReference>
<protein>
    <submittedName>
        <fullName evidence="1">Uncharacterized protein</fullName>
    </submittedName>
</protein>
<keyword evidence="2" id="KW-1185">Reference proteome</keyword>
<name>F6I1W5_VITVI</name>
<dbReference type="Proteomes" id="UP000009183">
    <property type="component" value="Unassembled WGS sequence, unordered"/>
</dbReference>
<evidence type="ECO:0000313" key="1">
    <source>
        <dbReference type="EMBL" id="CCB60932.1"/>
    </source>
</evidence>